<proteinExistence type="predicted"/>
<dbReference type="GeneID" id="87841232"/>
<comment type="caution">
    <text evidence="1">The sequence shown here is derived from an EMBL/GenBank/DDBJ whole genome shotgun (WGS) entry which is preliminary data.</text>
</comment>
<evidence type="ECO:0000313" key="1">
    <source>
        <dbReference type="EMBL" id="KAK3292939.1"/>
    </source>
</evidence>
<reference evidence="1" key="1">
    <citation type="journal article" date="2023" name="Mol. Phylogenet. Evol.">
        <title>Genome-scale phylogeny and comparative genomics of the fungal order Sordariales.</title>
        <authorList>
            <person name="Hensen N."/>
            <person name="Bonometti L."/>
            <person name="Westerberg I."/>
            <person name="Brannstrom I.O."/>
            <person name="Guillou S."/>
            <person name="Cros-Aarteil S."/>
            <person name="Calhoun S."/>
            <person name="Haridas S."/>
            <person name="Kuo A."/>
            <person name="Mondo S."/>
            <person name="Pangilinan J."/>
            <person name="Riley R."/>
            <person name="LaButti K."/>
            <person name="Andreopoulos B."/>
            <person name="Lipzen A."/>
            <person name="Chen C."/>
            <person name="Yan M."/>
            <person name="Daum C."/>
            <person name="Ng V."/>
            <person name="Clum A."/>
            <person name="Steindorff A."/>
            <person name="Ohm R.A."/>
            <person name="Martin F."/>
            <person name="Silar P."/>
            <person name="Natvig D.O."/>
            <person name="Lalanne C."/>
            <person name="Gautier V."/>
            <person name="Ament-Velasquez S.L."/>
            <person name="Kruys A."/>
            <person name="Hutchinson M.I."/>
            <person name="Powell A.J."/>
            <person name="Barry K."/>
            <person name="Miller A.N."/>
            <person name="Grigoriev I.V."/>
            <person name="Debuchy R."/>
            <person name="Gladieux P."/>
            <person name="Hiltunen Thoren M."/>
            <person name="Johannesson H."/>
        </authorList>
    </citation>
    <scope>NUCLEOTIDE SEQUENCE</scope>
    <source>
        <strain evidence="1">CBS 168.71</strain>
    </source>
</reference>
<keyword evidence="2" id="KW-1185">Reference proteome</keyword>
<name>A0AAE0LQ95_9PEZI</name>
<dbReference type="Proteomes" id="UP001278766">
    <property type="component" value="Unassembled WGS sequence"/>
</dbReference>
<accession>A0AAE0LQ95</accession>
<dbReference type="EMBL" id="JAUEPN010000006">
    <property type="protein sequence ID" value="KAK3292939.1"/>
    <property type="molecule type" value="Genomic_DNA"/>
</dbReference>
<dbReference type="AlphaFoldDB" id="A0AAE0LQ95"/>
<evidence type="ECO:0000313" key="2">
    <source>
        <dbReference type="Proteomes" id="UP001278766"/>
    </source>
</evidence>
<dbReference type="RefSeq" id="XP_062656453.1">
    <property type="nucleotide sequence ID" value="XM_062804284.1"/>
</dbReference>
<sequence>MSSRMDSPGTPRQRQDLEVWREAWEKEMEKLPPDGRFPFPDPRNFSVATQARKVIDLLEEHGIPCCVIGIKALCYYGAPRIGSALEFCVPTEQLAAADSVFSSGPEKENYTAWRGFQPGAEARVSGSLYHTFPRYRLNHDGPLFNFYLVPSIDWRFNCIPENFEYSAQHHLPYPKLHLFAQSLLERQSVGDLTDLVDGMDLTEEWGEENLKLEDPGEDHAQWVAKRNERIRAAMPQEVKDDPINIMFGTDVYELREGPQEFRDVFADVVRAKPRRIGLEAPPGLYVTKYRAKDSPDPRTRIRFHV</sequence>
<protein>
    <submittedName>
        <fullName evidence="1">Uncharacterized protein</fullName>
    </submittedName>
</protein>
<gene>
    <name evidence="1" type="ORF">B0H64DRAFT_403136</name>
</gene>
<reference evidence="1" key="2">
    <citation type="submission" date="2023-06" db="EMBL/GenBank/DDBJ databases">
        <authorList>
            <consortium name="Lawrence Berkeley National Laboratory"/>
            <person name="Haridas S."/>
            <person name="Hensen N."/>
            <person name="Bonometti L."/>
            <person name="Westerberg I."/>
            <person name="Brannstrom I.O."/>
            <person name="Guillou S."/>
            <person name="Cros-Aarteil S."/>
            <person name="Calhoun S."/>
            <person name="Kuo A."/>
            <person name="Mondo S."/>
            <person name="Pangilinan J."/>
            <person name="Riley R."/>
            <person name="Labutti K."/>
            <person name="Andreopoulos B."/>
            <person name="Lipzen A."/>
            <person name="Chen C."/>
            <person name="Yanf M."/>
            <person name="Daum C."/>
            <person name="Ng V."/>
            <person name="Clum A."/>
            <person name="Steindorff A."/>
            <person name="Ohm R."/>
            <person name="Martin F."/>
            <person name="Silar P."/>
            <person name="Natvig D."/>
            <person name="Lalanne C."/>
            <person name="Gautier V."/>
            <person name="Ament-Velasquez S.L."/>
            <person name="Kruys A."/>
            <person name="Hutchinson M.I."/>
            <person name="Powell A.J."/>
            <person name="Barry K."/>
            <person name="Miller A.N."/>
            <person name="Grigoriev I.V."/>
            <person name="Debuchy R."/>
            <person name="Gladieux P."/>
            <person name="Thoren M.H."/>
            <person name="Johannesson H."/>
        </authorList>
    </citation>
    <scope>NUCLEOTIDE SEQUENCE</scope>
    <source>
        <strain evidence="1">CBS 168.71</strain>
    </source>
</reference>
<organism evidence="1 2">
    <name type="scientific">Chaetomium fimeti</name>
    <dbReference type="NCBI Taxonomy" id="1854472"/>
    <lineage>
        <taxon>Eukaryota</taxon>
        <taxon>Fungi</taxon>
        <taxon>Dikarya</taxon>
        <taxon>Ascomycota</taxon>
        <taxon>Pezizomycotina</taxon>
        <taxon>Sordariomycetes</taxon>
        <taxon>Sordariomycetidae</taxon>
        <taxon>Sordariales</taxon>
        <taxon>Chaetomiaceae</taxon>
        <taxon>Chaetomium</taxon>
    </lineage>
</organism>